<dbReference type="Pfam" id="PF07642">
    <property type="entry name" value="BBP2"/>
    <property type="match status" value="1"/>
</dbReference>
<reference evidence="1" key="1">
    <citation type="journal article" date="2021" name="ISME J.">
        <title>Fine-scale metabolic discontinuity in a stratified prokaryote microbiome of a Red Sea deep halocline.</title>
        <authorList>
            <person name="Michoud G."/>
            <person name="Ngugi D.K."/>
            <person name="Barozzi A."/>
            <person name="Merlino G."/>
            <person name="Calleja M.L."/>
            <person name="Delgado-Huertas A."/>
            <person name="Moran X.A.G."/>
            <person name="Daffonchio D."/>
        </authorList>
    </citation>
    <scope>NUCLEOTIDE SEQUENCE</scope>
    <source>
        <strain evidence="1">SuakinDeep_MAG55_1</strain>
    </source>
</reference>
<name>A0A941W184_9BACT</name>
<dbReference type="AlphaFoldDB" id="A0A941W184"/>
<comment type="caution">
    <text evidence="1">The sequence shown here is derived from an EMBL/GenBank/DDBJ whole genome shotgun (WGS) entry which is preliminary data.</text>
</comment>
<evidence type="ECO:0000313" key="2">
    <source>
        <dbReference type="Proteomes" id="UP000722750"/>
    </source>
</evidence>
<proteinExistence type="predicted"/>
<organism evidence="1 2">
    <name type="scientific">Candidatus Scalindua arabica</name>
    <dbReference type="NCBI Taxonomy" id="1127984"/>
    <lineage>
        <taxon>Bacteria</taxon>
        <taxon>Pseudomonadati</taxon>
        <taxon>Planctomycetota</taxon>
        <taxon>Candidatus Brocadiia</taxon>
        <taxon>Candidatus Brocadiales</taxon>
        <taxon>Candidatus Scalinduaceae</taxon>
        <taxon>Candidatus Scalindua</taxon>
    </lineage>
</organism>
<protein>
    <recommendedName>
        <fullName evidence="3">Porin</fullName>
    </recommendedName>
</protein>
<evidence type="ECO:0008006" key="3">
    <source>
        <dbReference type="Google" id="ProtNLM"/>
    </source>
</evidence>
<sequence>MDKEATDDHPVGWQMHTYWGEKAKAITFLGQDSDVNDDIRFAVATANVTWNAPVAGKTVPITMGKMYTWIGYELVENIGNPNYTHGSSYNNAIPFTHMGLSFDVSEFLPSDKWGLTLYYVNGWDSYIDNNEAKSFGTYLTWQPNDDFFISLATIYGAEGWGRMPNGDATMMYDIVATYALPQVDKLSLGFNWDHGYSENDGFGTFSNTTSGGHWYAAVGYAMWDFTDRQMGALRYEYFDNTDGVKDANITFDNGGTQVGGGSWYTITYTHNITVADNLMLRPEVRYNNYSSTVRPDLPGAAFEPGDKGHTADDEVILTFGAEYVF</sequence>
<dbReference type="EMBL" id="JAANXD010000037">
    <property type="protein sequence ID" value="MBS1257795.1"/>
    <property type="molecule type" value="Genomic_DNA"/>
</dbReference>
<dbReference type="SUPFAM" id="SSF56935">
    <property type="entry name" value="Porins"/>
    <property type="match status" value="1"/>
</dbReference>
<accession>A0A941W184</accession>
<evidence type="ECO:0000313" key="1">
    <source>
        <dbReference type="EMBL" id="MBS1257795.1"/>
    </source>
</evidence>
<gene>
    <name evidence="1" type="ORF">MAG551_00842</name>
</gene>
<dbReference type="InterPro" id="IPR011486">
    <property type="entry name" value="BBP2"/>
</dbReference>
<dbReference type="Proteomes" id="UP000722750">
    <property type="component" value="Unassembled WGS sequence"/>
</dbReference>